<gene>
    <name evidence="1" type="ORF">F384_22400</name>
</gene>
<dbReference type="Gene3D" id="3.90.1340.10">
    <property type="entry name" value="Phage tail collar domain"/>
    <property type="match status" value="1"/>
</dbReference>
<protein>
    <recommendedName>
        <fullName evidence="3">Tail fiber protein</fullName>
    </recommendedName>
</protein>
<sequence length="166" mass="17491">MGAGAPPIGIPFFWPSAAMPNTVMPEWADMVFMKFNGASFSATTYPQLALVFPSLVIPEARGEFLRTWDDGRGVDSGRALLSAQGDAIRNITGSFGGTTNNDTCSVLGQGVGVFANGTSLVTPTNGSVIGSATRPVTMTLDVSRQVPTASENRSRNIAFNFLVRAK</sequence>
<reference evidence="1 2" key="1">
    <citation type="journal article" date="2013" name="Appl. Microbiol. Biotechnol.">
        <title>Glycerol assimilation and production of 1,3-propanediol by Citrobacter amalonaticus Y19.</title>
        <authorList>
            <person name="Ainala S.K."/>
            <person name="Ashok S."/>
            <person name="Ko Y."/>
            <person name="Park S."/>
        </authorList>
    </citation>
    <scope>NUCLEOTIDE SEQUENCE [LARGE SCALE GENOMIC DNA]</scope>
    <source>
        <strain evidence="1 2">Y19</strain>
    </source>
</reference>
<dbReference type="Proteomes" id="UP000034085">
    <property type="component" value="Chromosome"/>
</dbReference>
<proteinExistence type="predicted"/>
<dbReference type="SUPFAM" id="SSF88874">
    <property type="entry name" value="Receptor-binding domain of short tail fibre protein gp12"/>
    <property type="match status" value="1"/>
</dbReference>
<evidence type="ECO:0008006" key="3">
    <source>
        <dbReference type="Google" id="ProtNLM"/>
    </source>
</evidence>
<evidence type="ECO:0000313" key="2">
    <source>
        <dbReference type="Proteomes" id="UP000034085"/>
    </source>
</evidence>
<dbReference type="PATRIC" id="fig|1261127.3.peg.4645"/>
<organism evidence="1 2">
    <name type="scientific">Citrobacter amalonaticus Y19</name>
    <dbReference type="NCBI Taxonomy" id="1261127"/>
    <lineage>
        <taxon>Bacteria</taxon>
        <taxon>Pseudomonadati</taxon>
        <taxon>Pseudomonadota</taxon>
        <taxon>Gammaproteobacteria</taxon>
        <taxon>Enterobacterales</taxon>
        <taxon>Enterobacteriaceae</taxon>
        <taxon>Citrobacter</taxon>
    </lineage>
</organism>
<dbReference type="HOGENOM" id="CLU_008928_9_0_6"/>
<dbReference type="AlphaFoldDB" id="A0A0F6RIR3"/>
<accession>A0A0F6RIR3</accession>
<name>A0A0F6RIR3_CITAM</name>
<dbReference type="PANTHER" id="PTHR35191">
    <property type="entry name" value="PROPHAGE SIDE TAIL FIBER PROTEIN HOMOLOG STFQ-RELATED"/>
    <property type="match status" value="1"/>
</dbReference>
<evidence type="ECO:0000313" key="1">
    <source>
        <dbReference type="EMBL" id="AKE62018.1"/>
    </source>
</evidence>
<dbReference type="InterPro" id="IPR037053">
    <property type="entry name" value="Phage_tail_collar_dom_sf"/>
</dbReference>
<dbReference type="EMBL" id="CP011132">
    <property type="protein sequence ID" value="AKE62018.1"/>
    <property type="molecule type" value="Genomic_DNA"/>
</dbReference>
<dbReference type="KEGG" id="cama:F384_22400"/>
<dbReference type="PANTHER" id="PTHR35191:SF1">
    <property type="entry name" value="PROPHAGE SIDE TAIL FIBER PROTEIN HOMOLOG STFQ-RELATED"/>
    <property type="match status" value="1"/>
</dbReference>
<dbReference type="InterPro" id="IPR051934">
    <property type="entry name" value="Phage_Tail_Fiber_Structural"/>
</dbReference>